<feature type="domain" description="GspL periplasmic" evidence="12">
    <location>
        <begin position="243"/>
        <end position="393"/>
    </location>
</feature>
<dbReference type="NCBIfam" id="TIGR01709">
    <property type="entry name" value="typeII_sec_gspL"/>
    <property type="match status" value="1"/>
</dbReference>
<evidence type="ECO:0000259" key="11">
    <source>
        <dbReference type="Pfam" id="PF05134"/>
    </source>
</evidence>
<dbReference type="RefSeq" id="WP_368379905.1">
    <property type="nucleotide sequence ID" value="NZ_JBFRYA010000001.1"/>
</dbReference>
<keyword evidence="6" id="KW-0812">Transmembrane</keyword>
<organism evidence="13 14">
    <name type="scientific">Zhongshania guokunii</name>
    <dbReference type="NCBI Taxonomy" id="641783"/>
    <lineage>
        <taxon>Bacteria</taxon>
        <taxon>Pseudomonadati</taxon>
        <taxon>Pseudomonadota</taxon>
        <taxon>Gammaproteobacteria</taxon>
        <taxon>Cellvibrionales</taxon>
        <taxon>Spongiibacteraceae</taxon>
        <taxon>Zhongshania</taxon>
    </lineage>
</organism>
<feature type="domain" description="GspL cytoplasmic actin-ATPase-like" evidence="11">
    <location>
        <begin position="5"/>
        <end position="232"/>
    </location>
</feature>
<dbReference type="InterPro" id="IPR025691">
    <property type="entry name" value="GspL_pp_dom"/>
</dbReference>
<evidence type="ECO:0000256" key="1">
    <source>
        <dbReference type="ARBA" id="ARBA00004377"/>
    </source>
</evidence>
<keyword evidence="14" id="KW-1185">Reference proteome</keyword>
<dbReference type="InterPro" id="IPR043129">
    <property type="entry name" value="ATPase_NBD"/>
</dbReference>
<comment type="subcellular location">
    <subcellularLocation>
        <location evidence="1">Cell inner membrane</location>
        <topology evidence="1">Single-pass membrane protein</topology>
    </subcellularLocation>
</comment>
<keyword evidence="3 10" id="KW-0813">Transport</keyword>
<evidence type="ECO:0000256" key="8">
    <source>
        <dbReference type="ARBA" id="ARBA00022989"/>
    </source>
</evidence>
<evidence type="ECO:0000256" key="6">
    <source>
        <dbReference type="ARBA" id="ARBA00022692"/>
    </source>
</evidence>
<gene>
    <name evidence="13" type="primary">gspL</name>
    <name evidence="13" type="ORF">AB4876_01610</name>
</gene>
<comment type="function">
    <text evidence="10">Inner membrane component of the type II secretion system required for the energy-dependent secretion of extracellular factors such as proteases and toxins from the periplasm.</text>
</comment>
<keyword evidence="9" id="KW-0472">Membrane</keyword>
<keyword evidence="4" id="KW-1003">Cell membrane</keyword>
<comment type="caution">
    <text evidence="13">The sequence shown here is derived from an EMBL/GenBank/DDBJ whole genome shotgun (WGS) entry which is preliminary data.</text>
</comment>
<dbReference type="SUPFAM" id="SSF53067">
    <property type="entry name" value="Actin-like ATPase domain"/>
    <property type="match status" value="1"/>
</dbReference>
<keyword evidence="8" id="KW-1133">Transmembrane helix</keyword>
<keyword evidence="5" id="KW-0997">Cell inner membrane</keyword>
<evidence type="ECO:0000256" key="2">
    <source>
        <dbReference type="ARBA" id="ARBA00005318"/>
    </source>
</evidence>
<dbReference type="CDD" id="cd24017">
    <property type="entry name" value="ASKHA_T2SSL_N"/>
    <property type="match status" value="1"/>
</dbReference>
<evidence type="ECO:0000313" key="13">
    <source>
        <dbReference type="EMBL" id="MEX1667587.1"/>
    </source>
</evidence>
<reference evidence="13 14" key="1">
    <citation type="journal article" date="2011" name="Int. J. Syst. Evol. Microbiol.">
        <title>Zhongshania antarctica gen. nov., sp. nov. and Zhongshania guokunii sp. nov., gammaproteobacteria respectively isolated from coastal attached (fast) ice and surface seawater of the Antarctic.</title>
        <authorList>
            <person name="Li H.J."/>
            <person name="Zhang X.Y."/>
            <person name="Chen C.X."/>
            <person name="Zhang Y.J."/>
            <person name="Gao Z.M."/>
            <person name="Yu Y."/>
            <person name="Chen X.L."/>
            <person name="Chen B."/>
            <person name="Zhang Y.Z."/>
        </authorList>
    </citation>
    <scope>NUCLEOTIDE SEQUENCE [LARGE SCALE GENOMIC DNA]</scope>
    <source>
        <strain evidence="13 14">ZS6-22T</strain>
    </source>
</reference>
<evidence type="ECO:0000256" key="10">
    <source>
        <dbReference type="PIRNR" id="PIRNR015761"/>
    </source>
</evidence>
<sequence length="397" mass="42603">MSALLLLDLPLDLEATVPWLHWDSERHCVIAEGVLANSGELPSLAESCGAVPCYALLPGAAISAHKVVLPKGGRVGMTALPFQLEDKLCADLDDVHIAAGTLVARQASSVLIADRKLVQSCLDTLRLSGLRVKALLPDYAVLPANTVVMDEETVAANIHGQPASMRSANFFVWQQVLGEELSVEPLRVYCVGDCDGSALAAGDHIVERSKTRLQAFAQGFQAWPLSLLSGPYILRDESGEALGRLRWPLILAGALLGLHWLSLALQTYNFNREAEVLSQGMDTVYQQTFPGARVVNARSQMRSQLNALEKGGSNGNMLPWLDKVAATSKLKPGVTLSQLSYENDPAVMKLVLKAASYEAIDQWLASLKAQGLSVERGAFGQQDVGIAGQISIRGASQ</sequence>
<comment type="similarity">
    <text evidence="2 10">Belongs to the GSP L family.</text>
</comment>
<evidence type="ECO:0000313" key="14">
    <source>
        <dbReference type="Proteomes" id="UP001557485"/>
    </source>
</evidence>
<dbReference type="EMBL" id="JBFRYA010000001">
    <property type="protein sequence ID" value="MEX1667587.1"/>
    <property type="molecule type" value="Genomic_DNA"/>
</dbReference>
<evidence type="ECO:0000259" key="12">
    <source>
        <dbReference type="Pfam" id="PF12693"/>
    </source>
</evidence>
<accession>A0ABV3U2N4</accession>
<dbReference type="InterPro" id="IPR024230">
    <property type="entry name" value="GspL_cyto_dom"/>
</dbReference>
<dbReference type="Gene3D" id="3.30.1360.100">
    <property type="entry name" value="General secretion pathway protein M, EpsM"/>
    <property type="match status" value="1"/>
</dbReference>
<dbReference type="InterPro" id="IPR007812">
    <property type="entry name" value="T2SS_protein-GspL"/>
</dbReference>
<evidence type="ECO:0000256" key="4">
    <source>
        <dbReference type="ARBA" id="ARBA00022475"/>
    </source>
</evidence>
<dbReference type="Gene3D" id="3.30.420.380">
    <property type="match status" value="1"/>
</dbReference>
<dbReference type="Pfam" id="PF05134">
    <property type="entry name" value="T2SSL"/>
    <property type="match status" value="1"/>
</dbReference>
<protein>
    <recommendedName>
        <fullName evidence="10">Type II secretion system protein L</fullName>
        <shortName evidence="10">T2SS protein L</shortName>
    </recommendedName>
</protein>
<name>A0ABV3U2N4_9GAMM</name>
<keyword evidence="7 10" id="KW-0653">Protein transport</keyword>
<evidence type="ECO:0000256" key="3">
    <source>
        <dbReference type="ARBA" id="ARBA00022448"/>
    </source>
</evidence>
<evidence type="ECO:0000256" key="5">
    <source>
        <dbReference type="ARBA" id="ARBA00022519"/>
    </source>
</evidence>
<dbReference type="Pfam" id="PF12693">
    <property type="entry name" value="GspL_C"/>
    <property type="match status" value="1"/>
</dbReference>
<dbReference type="Proteomes" id="UP001557485">
    <property type="component" value="Unassembled WGS sequence"/>
</dbReference>
<proteinExistence type="inferred from homology"/>
<dbReference type="PIRSF" id="PIRSF015761">
    <property type="entry name" value="Protein_L"/>
    <property type="match status" value="1"/>
</dbReference>
<evidence type="ECO:0000256" key="7">
    <source>
        <dbReference type="ARBA" id="ARBA00022927"/>
    </source>
</evidence>
<evidence type="ECO:0000256" key="9">
    <source>
        <dbReference type="ARBA" id="ARBA00023136"/>
    </source>
</evidence>